<dbReference type="AlphaFoldDB" id="A0A182U7U7"/>
<sequence>MHNHKTRDECETDARIVRAVYVFLNIVTNENVIDDADDQRHSGGAGRGAGALSPGGPLADGSSRPGSANLSPIASKGSSTSGGAGADDETRSLNRSSRLSPQGSNDFCAIVPVPEGNLASLLC</sequence>
<keyword evidence="3" id="KW-1185">Reference proteome</keyword>
<feature type="compositionally biased region" description="Polar residues" evidence="1">
    <location>
        <begin position="93"/>
        <end position="105"/>
    </location>
</feature>
<dbReference type="Proteomes" id="UP000075902">
    <property type="component" value="Unassembled WGS sequence"/>
</dbReference>
<proteinExistence type="predicted"/>
<dbReference type="VEuPathDB" id="VectorBase:AMEC015493"/>
<protein>
    <submittedName>
        <fullName evidence="2">Uncharacterized protein</fullName>
    </submittedName>
</protein>
<evidence type="ECO:0000313" key="3">
    <source>
        <dbReference type="Proteomes" id="UP000075902"/>
    </source>
</evidence>
<organism evidence="2 3">
    <name type="scientific">Anopheles melas</name>
    <dbReference type="NCBI Taxonomy" id="34690"/>
    <lineage>
        <taxon>Eukaryota</taxon>
        <taxon>Metazoa</taxon>
        <taxon>Ecdysozoa</taxon>
        <taxon>Arthropoda</taxon>
        <taxon>Hexapoda</taxon>
        <taxon>Insecta</taxon>
        <taxon>Pterygota</taxon>
        <taxon>Neoptera</taxon>
        <taxon>Endopterygota</taxon>
        <taxon>Diptera</taxon>
        <taxon>Nematocera</taxon>
        <taxon>Culicoidea</taxon>
        <taxon>Culicidae</taxon>
        <taxon>Anophelinae</taxon>
        <taxon>Anopheles</taxon>
    </lineage>
</organism>
<feature type="region of interest" description="Disordered" evidence="1">
    <location>
        <begin position="32"/>
        <end position="107"/>
    </location>
</feature>
<evidence type="ECO:0000256" key="1">
    <source>
        <dbReference type="SAM" id="MobiDB-lite"/>
    </source>
</evidence>
<name>A0A182U7U7_9DIPT</name>
<reference evidence="3" key="1">
    <citation type="submission" date="2014-01" db="EMBL/GenBank/DDBJ databases">
        <title>The Genome Sequence of Anopheles melas CM1001059_A (V2).</title>
        <authorList>
            <consortium name="The Broad Institute Genomics Platform"/>
            <person name="Neafsey D.E."/>
            <person name="Besansky N."/>
            <person name="Howell P."/>
            <person name="Walton C."/>
            <person name="Young S.K."/>
            <person name="Zeng Q."/>
            <person name="Gargeya S."/>
            <person name="Fitzgerald M."/>
            <person name="Haas B."/>
            <person name="Abouelleil A."/>
            <person name="Allen A.W."/>
            <person name="Alvarado L."/>
            <person name="Arachchi H.M."/>
            <person name="Berlin A.M."/>
            <person name="Chapman S.B."/>
            <person name="Gainer-Dewar J."/>
            <person name="Goldberg J."/>
            <person name="Griggs A."/>
            <person name="Gujja S."/>
            <person name="Hansen M."/>
            <person name="Howarth C."/>
            <person name="Imamovic A."/>
            <person name="Ireland A."/>
            <person name="Larimer J."/>
            <person name="McCowan C."/>
            <person name="Murphy C."/>
            <person name="Pearson M."/>
            <person name="Poon T.W."/>
            <person name="Priest M."/>
            <person name="Roberts A."/>
            <person name="Saif S."/>
            <person name="Shea T."/>
            <person name="Sisk P."/>
            <person name="Sykes S."/>
            <person name="Wortman J."/>
            <person name="Nusbaum C."/>
            <person name="Birren B."/>
        </authorList>
    </citation>
    <scope>NUCLEOTIDE SEQUENCE [LARGE SCALE GENOMIC DNA]</scope>
    <source>
        <strain evidence="3">CM1001059</strain>
    </source>
</reference>
<accession>A0A182U7U7</accession>
<evidence type="ECO:0000313" key="2">
    <source>
        <dbReference type="EnsemblMetazoa" id="AMEC015493-PA"/>
    </source>
</evidence>
<feature type="compositionally biased region" description="Low complexity" evidence="1">
    <location>
        <begin position="50"/>
        <end position="61"/>
    </location>
</feature>
<reference evidence="2" key="2">
    <citation type="submission" date="2020-05" db="UniProtKB">
        <authorList>
            <consortium name="EnsemblMetazoa"/>
        </authorList>
    </citation>
    <scope>IDENTIFICATION</scope>
    <source>
        <strain evidence="2">CM1001059</strain>
    </source>
</reference>
<dbReference type="EnsemblMetazoa" id="AMEC015493-RA">
    <property type="protein sequence ID" value="AMEC015493-PA"/>
    <property type="gene ID" value="AMEC015493"/>
</dbReference>